<reference evidence="2" key="1">
    <citation type="submission" date="2017-06" db="EMBL/GenBank/DDBJ databases">
        <title>Genome analysis of Fimbriiglobus ruber SP5, the first member of the order Planctomycetales with confirmed chitinolytic capability.</title>
        <authorList>
            <person name="Ravin N.V."/>
            <person name="Rakitin A.L."/>
            <person name="Ivanova A.A."/>
            <person name="Beletsky A.V."/>
            <person name="Kulichevskaya I.S."/>
            <person name="Mardanov A.V."/>
            <person name="Dedysh S.N."/>
        </authorList>
    </citation>
    <scope>NUCLEOTIDE SEQUENCE [LARGE SCALE GENOMIC DNA]</scope>
    <source>
        <strain evidence="2">SP5</strain>
    </source>
</reference>
<proteinExistence type="predicted"/>
<dbReference type="AlphaFoldDB" id="A0A225EFX2"/>
<name>A0A225EFX2_9BACT</name>
<evidence type="ECO:0000313" key="1">
    <source>
        <dbReference type="EMBL" id="OWK47137.1"/>
    </source>
</evidence>
<keyword evidence="2" id="KW-1185">Reference proteome</keyword>
<evidence type="ECO:0000313" key="2">
    <source>
        <dbReference type="Proteomes" id="UP000214646"/>
    </source>
</evidence>
<organism evidence="1 2">
    <name type="scientific">Fimbriiglobus ruber</name>
    <dbReference type="NCBI Taxonomy" id="1908690"/>
    <lineage>
        <taxon>Bacteria</taxon>
        <taxon>Pseudomonadati</taxon>
        <taxon>Planctomycetota</taxon>
        <taxon>Planctomycetia</taxon>
        <taxon>Gemmatales</taxon>
        <taxon>Gemmataceae</taxon>
        <taxon>Fimbriiglobus</taxon>
    </lineage>
</organism>
<accession>A0A225EFX2</accession>
<comment type="caution">
    <text evidence="1">The sequence shown here is derived from an EMBL/GenBank/DDBJ whole genome shotgun (WGS) entry which is preliminary data.</text>
</comment>
<protein>
    <submittedName>
        <fullName evidence="1">Uncharacterized protein</fullName>
    </submittedName>
</protein>
<dbReference type="Proteomes" id="UP000214646">
    <property type="component" value="Unassembled WGS sequence"/>
</dbReference>
<gene>
    <name evidence="1" type="ORF">FRUB_00836</name>
</gene>
<sequence length="98" mass="9441">MNMLTKLIVGLVAVVGVAVGGFSSVAGTSLTQAAGVSCCEPGADCCFPGSPCCAEEDCCVAGSPCCESAAVARVNQTAADCCAAVEACCPTGACCASY</sequence>
<dbReference type="EMBL" id="NIDE01000001">
    <property type="protein sequence ID" value="OWK47137.1"/>
    <property type="molecule type" value="Genomic_DNA"/>
</dbReference>